<dbReference type="InterPro" id="IPR050936">
    <property type="entry name" value="AP-1-like"/>
</dbReference>
<dbReference type="SUPFAM" id="SSF111430">
    <property type="entry name" value="YAP1 redox domain"/>
    <property type="match status" value="1"/>
</dbReference>
<proteinExistence type="predicted"/>
<evidence type="ECO:0000313" key="8">
    <source>
        <dbReference type="Proteomes" id="UP000785200"/>
    </source>
</evidence>
<feature type="domain" description="BZIP" evidence="6">
    <location>
        <begin position="51"/>
        <end position="113"/>
    </location>
</feature>
<keyword evidence="3" id="KW-0539">Nucleus</keyword>
<dbReference type="GO" id="GO:0005737">
    <property type="term" value="C:cytoplasm"/>
    <property type="evidence" value="ECO:0007669"/>
    <property type="project" value="UniProtKB-SubCell"/>
</dbReference>
<feature type="region of interest" description="Disordered" evidence="5">
    <location>
        <begin position="1"/>
        <end position="68"/>
    </location>
</feature>
<dbReference type="Gene3D" id="1.20.5.170">
    <property type="match status" value="1"/>
</dbReference>
<dbReference type="InterPro" id="IPR023167">
    <property type="entry name" value="Yap1_redox_dom_sf"/>
</dbReference>
<dbReference type="Gene3D" id="1.10.238.100">
    <property type="entry name" value="YAP1 redox domain. Chain B"/>
    <property type="match status" value="1"/>
</dbReference>
<evidence type="ECO:0000313" key="7">
    <source>
        <dbReference type="EMBL" id="KAG0651241.1"/>
    </source>
</evidence>
<dbReference type="EMBL" id="VNKQ01000004">
    <property type="protein sequence ID" value="KAG0651241.1"/>
    <property type="molecule type" value="Genomic_DNA"/>
</dbReference>
<dbReference type="CDD" id="cd14688">
    <property type="entry name" value="bZIP_YAP"/>
    <property type="match status" value="1"/>
</dbReference>
<dbReference type="PANTHER" id="PTHR40621:SF6">
    <property type="entry name" value="AP-1-LIKE TRANSCRIPTION FACTOR YAP1-RELATED"/>
    <property type="match status" value="1"/>
</dbReference>
<organism evidence="7 8">
    <name type="scientific">Hyphodiscus hymeniophilus</name>
    <dbReference type="NCBI Taxonomy" id="353542"/>
    <lineage>
        <taxon>Eukaryota</taxon>
        <taxon>Fungi</taxon>
        <taxon>Dikarya</taxon>
        <taxon>Ascomycota</taxon>
        <taxon>Pezizomycotina</taxon>
        <taxon>Leotiomycetes</taxon>
        <taxon>Helotiales</taxon>
        <taxon>Hyphodiscaceae</taxon>
        <taxon>Hyphodiscus</taxon>
    </lineage>
</organism>
<reference evidence="7" key="1">
    <citation type="submission" date="2019-07" db="EMBL/GenBank/DDBJ databases">
        <title>Hyphodiscus hymeniophilus genome sequencing and assembly.</title>
        <authorList>
            <person name="Kramer G."/>
            <person name="Nodwell J."/>
        </authorList>
    </citation>
    <scope>NUCLEOTIDE SEQUENCE</scope>
    <source>
        <strain evidence="7">ATCC 34498</strain>
    </source>
</reference>
<evidence type="ECO:0000256" key="4">
    <source>
        <dbReference type="SAM" id="Coils"/>
    </source>
</evidence>
<accession>A0A9P7AZJ7</accession>
<dbReference type="AlphaFoldDB" id="A0A9P7AZJ7"/>
<evidence type="ECO:0000256" key="1">
    <source>
        <dbReference type="ARBA" id="ARBA00004123"/>
    </source>
</evidence>
<keyword evidence="4" id="KW-0175">Coiled coil</keyword>
<protein>
    <recommendedName>
        <fullName evidence="6">BZIP domain-containing protein</fullName>
    </recommendedName>
</protein>
<comment type="subcellular location">
    <subcellularLocation>
        <location evidence="2">Cytoplasm</location>
    </subcellularLocation>
    <subcellularLocation>
        <location evidence="1">Nucleus</location>
    </subcellularLocation>
</comment>
<name>A0A9P7AZJ7_9HELO</name>
<dbReference type="OrthoDB" id="2590011at2759"/>
<evidence type="ECO:0000256" key="5">
    <source>
        <dbReference type="SAM" id="MobiDB-lite"/>
    </source>
</evidence>
<dbReference type="GO" id="GO:0000976">
    <property type="term" value="F:transcription cis-regulatory region binding"/>
    <property type="evidence" value="ECO:0007669"/>
    <property type="project" value="InterPro"/>
</dbReference>
<dbReference type="GO" id="GO:0001228">
    <property type="term" value="F:DNA-binding transcription activator activity, RNA polymerase II-specific"/>
    <property type="evidence" value="ECO:0007669"/>
    <property type="project" value="TreeGrafter"/>
</dbReference>
<dbReference type="InterPro" id="IPR004827">
    <property type="entry name" value="bZIP"/>
</dbReference>
<evidence type="ECO:0000259" key="6">
    <source>
        <dbReference type="SMART" id="SM00338"/>
    </source>
</evidence>
<feature type="compositionally biased region" description="Polar residues" evidence="5">
    <location>
        <begin position="9"/>
        <end position="18"/>
    </location>
</feature>
<dbReference type="Proteomes" id="UP000785200">
    <property type="component" value="Unassembled WGS sequence"/>
</dbReference>
<keyword evidence="8" id="KW-1185">Reference proteome</keyword>
<dbReference type="SMART" id="SM00338">
    <property type="entry name" value="BRLZ"/>
    <property type="match status" value="1"/>
</dbReference>
<dbReference type="SUPFAM" id="SSF57959">
    <property type="entry name" value="Leucine zipper domain"/>
    <property type="match status" value="1"/>
</dbReference>
<feature type="coiled-coil region" evidence="4">
    <location>
        <begin position="76"/>
        <end position="117"/>
    </location>
</feature>
<dbReference type="InterPro" id="IPR046347">
    <property type="entry name" value="bZIP_sf"/>
</dbReference>
<dbReference type="PANTHER" id="PTHR40621">
    <property type="entry name" value="TRANSCRIPTION FACTOR KAPC-RELATED"/>
    <property type="match status" value="1"/>
</dbReference>
<dbReference type="GO" id="GO:0090575">
    <property type="term" value="C:RNA polymerase II transcription regulator complex"/>
    <property type="evidence" value="ECO:0007669"/>
    <property type="project" value="TreeGrafter"/>
</dbReference>
<evidence type="ECO:0000256" key="2">
    <source>
        <dbReference type="ARBA" id="ARBA00004496"/>
    </source>
</evidence>
<feature type="region of interest" description="Disordered" evidence="5">
    <location>
        <begin position="142"/>
        <end position="173"/>
    </location>
</feature>
<evidence type="ECO:0000256" key="3">
    <source>
        <dbReference type="ARBA" id="ARBA00023242"/>
    </source>
</evidence>
<gene>
    <name evidence="7" type="ORF">D0Z07_1502</name>
</gene>
<comment type="caution">
    <text evidence="7">The sequence shown here is derived from an EMBL/GenBank/DDBJ whole genome shotgun (WGS) entry which is preliminary data.</text>
</comment>
<sequence>MADSDSSRTYRATASEWPSNIGPGSLGNLTATRIRADGQPMKKRGPKPRNQPTLTRQQELARKAQRNHRERKEFYVKALEQEVLQLKDDVVILSSRNDSLEEENGQLKRLLRQFSTASSDTWEASEISGDLTIPYSFNPDVPYGHGTRVDGSSRQVDPADKTTSPSPPPTQASIRHQLHRQNNSEIDYDQAGIDFVLELERPCLMKHMRVEPENELYGHALMVSCSPGQYLEPNTATEIGQDSAGFPSQQTCYLNKRRLANLLERSRSLDLGGEVTPVMAWDMILNHPRHLELHLEDFKEMCRILKGKVKCYGFGAVFEEFEVRDVIENIMSTKYEVGIETT</sequence>